<dbReference type="Pfam" id="PF06433">
    <property type="entry name" value="Me-amine-dh_H"/>
    <property type="match status" value="1"/>
</dbReference>
<evidence type="ECO:0000256" key="3">
    <source>
        <dbReference type="ARBA" id="ARBA00022448"/>
    </source>
</evidence>
<keyword evidence="5" id="KW-0574">Periplasm</keyword>
<comment type="similarity">
    <text evidence="2">Belongs to the aromatic amine dehydrogenase heavy chain family.</text>
</comment>
<evidence type="ECO:0000256" key="7">
    <source>
        <dbReference type="ARBA" id="ARBA00023002"/>
    </source>
</evidence>
<gene>
    <name evidence="10" type="ORF">B5C34_15545</name>
</gene>
<dbReference type="GO" id="GO:0042597">
    <property type="term" value="C:periplasmic space"/>
    <property type="evidence" value="ECO:0007669"/>
    <property type="project" value="UniProtKB-SubCell"/>
</dbReference>
<organism evidence="10 11">
    <name type="scientific">Pacificimonas flava</name>
    <dbReference type="NCBI Taxonomy" id="1234595"/>
    <lineage>
        <taxon>Bacteria</taxon>
        <taxon>Pseudomonadati</taxon>
        <taxon>Pseudomonadota</taxon>
        <taxon>Alphaproteobacteria</taxon>
        <taxon>Sphingomonadales</taxon>
        <taxon>Sphingosinicellaceae</taxon>
        <taxon>Pacificimonas</taxon>
    </lineage>
</organism>
<dbReference type="InterPro" id="IPR009451">
    <property type="entry name" value="Metamine_DH_Hvc"/>
</dbReference>
<accession>A0A219B263</accession>
<sequence length="472" mass="51145">METCDPPSLPEPPRAGAAGRSRPWGERRSARRRCADVSLRQTPQCRRPLPGYRSVTGFRAIRGARTQSGHGRTWADTGRLGRTGGSALGARSIPRLTAVLAAGLASAAFQNAPPPVLEAETSGTLTLPDRTDHWLYIAGNRGSFTIVDTDEGKVLGTIHGGRAPVLALSPDDEEYYVSESYWAKENRGERFDMVTVYDARTLELTEEIELPGRLIASGRIPFFSTSADGSLGYVFNLEPASSVQVVDLDGKRFLNTVEIPGCGLIFPFGDDGFASLCADGALATVMLDDAGAGSMVTSAPFFDAENDPVFEESPVDRRTGEALFITYSGQVNPVMLGAEPQFAEPWSIQRAAGLSAAEADVEQETWRPGGRRPFAVHRDSGMLFVLMHTGTHWTQKEHGIEVWAIDTHTKDLKGRFDLPTSGRAIAVSQDDDPLLYVSGDGGWLWIMDPDTGKIVRQMPEMGRAGMMLVPGF</sequence>
<dbReference type="Proteomes" id="UP000198462">
    <property type="component" value="Unassembled WGS sequence"/>
</dbReference>
<comment type="subcellular location">
    <subcellularLocation>
        <location evidence="1">Periplasm</location>
    </subcellularLocation>
</comment>
<dbReference type="InterPro" id="IPR051200">
    <property type="entry name" value="Host-pathogen_enzymatic-act"/>
</dbReference>
<evidence type="ECO:0008006" key="12">
    <source>
        <dbReference type="Google" id="ProtNLM"/>
    </source>
</evidence>
<keyword evidence="4" id="KW-0732">Signal</keyword>
<protein>
    <recommendedName>
        <fullName evidence="12">Methylamine dehydrogenase heavy chain</fullName>
    </recommendedName>
</protein>
<dbReference type="InterPro" id="IPR011044">
    <property type="entry name" value="Quino_amine_DH_bsu"/>
</dbReference>
<evidence type="ECO:0000256" key="4">
    <source>
        <dbReference type="ARBA" id="ARBA00022729"/>
    </source>
</evidence>
<evidence type="ECO:0000256" key="2">
    <source>
        <dbReference type="ARBA" id="ARBA00010548"/>
    </source>
</evidence>
<dbReference type="PANTHER" id="PTHR47197:SF3">
    <property type="entry name" value="DIHYDRO-HEME D1 DEHYDROGENASE"/>
    <property type="match status" value="1"/>
</dbReference>
<name>A0A219B263_9SPHN</name>
<evidence type="ECO:0000256" key="5">
    <source>
        <dbReference type="ARBA" id="ARBA00022764"/>
    </source>
</evidence>
<reference evidence="11" key="1">
    <citation type="submission" date="2017-05" db="EMBL/GenBank/DDBJ databases">
        <authorList>
            <person name="Lin X."/>
        </authorList>
    </citation>
    <scope>NUCLEOTIDE SEQUENCE [LARGE SCALE GENOMIC DNA]</scope>
    <source>
        <strain evidence="11">JLT2012</strain>
    </source>
</reference>
<dbReference type="GO" id="GO:0030058">
    <property type="term" value="F:aliphatic amine dehydrogenase activity"/>
    <property type="evidence" value="ECO:0007669"/>
    <property type="project" value="InterPro"/>
</dbReference>
<evidence type="ECO:0000313" key="11">
    <source>
        <dbReference type="Proteomes" id="UP000198462"/>
    </source>
</evidence>
<evidence type="ECO:0000256" key="8">
    <source>
        <dbReference type="PIRSR" id="PIRSR609451-50"/>
    </source>
</evidence>
<dbReference type="EMBL" id="NFZT01000007">
    <property type="protein sequence ID" value="OWV31908.1"/>
    <property type="molecule type" value="Genomic_DNA"/>
</dbReference>
<keyword evidence="6" id="KW-0249">Electron transport</keyword>
<keyword evidence="11" id="KW-1185">Reference proteome</keyword>
<dbReference type="InterPro" id="IPR015943">
    <property type="entry name" value="WD40/YVTN_repeat-like_dom_sf"/>
</dbReference>
<evidence type="ECO:0000313" key="10">
    <source>
        <dbReference type="EMBL" id="OWV31908.1"/>
    </source>
</evidence>
<keyword evidence="8" id="KW-1015">Disulfide bond</keyword>
<evidence type="ECO:0000256" key="1">
    <source>
        <dbReference type="ARBA" id="ARBA00004418"/>
    </source>
</evidence>
<keyword evidence="7" id="KW-0560">Oxidoreductase</keyword>
<keyword evidence="3" id="KW-0813">Transport</keyword>
<dbReference type="AlphaFoldDB" id="A0A219B263"/>
<feature type="region of interest" description="Disordered" evidence="9">
    <location>
        <begin position="1"/>
        <end position="35"/>
    </location>
</feature>
<dbReference type="PANTHER" id="PTHR47197">
    <property type="entry name" value="PROTEIN NIRF"/>
    <property type="match status" value="1"/>
</dbReference>
<comment type="caution">
    <text evidence="10">The sequence shown here is derived from an EMBL/GenBank/DDBJ whole genome shotgun (WGS) entry which is preliminary data.</text>
</comment>
<evidence type="ECO:0000256" key="6">
    <source>
        <dbReference type="ARBA" id="ARBA00022982"/>
    </source>
</evidence>
<evidence type="ECO:0000256" key="9">
    <source>
        <dbReference type="SAM" id="MobiDB-lite"/>
    </source>
</evidence>
<dbReference type="OrthoDB" id="7209000at2"/>
<dbReference type="Gene3D" id="2.130.10.10">
    <property type="entry name" value="YVTN repeat-like/Quinoprotein amine dehydrogenase"/>
    <property type="match status" value="1"/>
</dbReference>
<dbReference type="SUPFAM" id="SSF50969">
    <property type="entry name" value="YVTN repeat-like/Quinoprotein amine dehydrogenase"/>
    <property type="match status" value="1"/>
</dbReference>
<feature type="disulfide bond" evidence="8">
    <location>
        <begin position="262"/>
        <end position="277"/>
    </location>
</feature>
<proteinExistence type="inferred from homology"/>